<evidence type="ECO:0000313" key="1">
    <source>
        <dbReference type="EMBL" id="NHF60497.1"/>
    </source>
</evidence>
<dbReference type="PROSITE" id="PS51257">
    <property type="entry name" value="PROKAR_LIPOPROTEIN"/>
    <property type="match status" value="1"/>
</dbReference>
<comment type="caution">
    <text evidence="1">The sequence shown here is derived from an EMBL/GenBank/DDBJ whole genome shotgun (WGS) entry which is preliminary data.</text>
</comment>
<gene>
    <name evidence="1" type="ORF">FK220_014170</name>
</gene>
<sequence>MRRFFFFWASLLLISSCKQEQSETVASDTVSFEITTEKWPKKTALNAKAQSILNDWVEYKALETSFDVLYTVENREDLSLVIEGLIEKQKELESSEYPTPFDKPQIKGRQKMFKTFVLKVKGDLIYRLDTENSVLEMIAAYNAFRDQFNIIVNNTLDTKLILDK</sequence>
<name>A0A967E6G5_9FLAO</name>
<dbReference type="AlphaFoldDB" id="A0A967E6G5"/>
<reference evidence="1" key="1">
    <citation type="submission" date="2019-07" db="EMBL/GenBank/DDBJ databases">
        <authorList>
            <person name="De-Chao Zhang Q."/>
        </authorList>
    </citation>
    <scope>NUCLEOTIDE SEQUENCE</scope>
    <source>
        <strain evidence="1">TP-CH-4</strain>
    </source>
</reference>
<reference evidence="1" key="2">
    <citation type="submission" date="2020-03" db="EMBL/GenBank/DDBJ databases">
        <title>Flavobacteriaceae bacterium strain TP-CH-4, a member of the family Flavobacteriaceae isolated from a deep-sea seamount.</title>
        <authorList>
            <person name="Zhang D.-C."/>
        </authorList>
    </citation>
    <scope>NUCLEOTIDE SEQUENCE</scope>
    <source>
        <strain evidence="1">TP-CH-4</strain>
    </source>
</reference>
<dbReference type="RefSeq" id="WP_152574998.1">
    <property type="nucleotide sequence ID" value="NZ_VIKU02000004.1"/>
</dbReference>
<dbReference type="Proteomes" id="UP000707206">
    <property type="component" value="Unassembled WGS sequence"/>
</dbReference>
<keyword evidence="2" id="KW-1185">Reference proteome</keyword>
<protein>
    <submittedName>
        <fullName evidence="1">Uncharacterized protein</fullName>
    </submittedName>
</protein>
<organism evidence="1 2">
    <name type="scientific">Pelagihabitans pacificus</name>
    <dbReference type="NCBI Taxonomy" id="2696054"/>
    <lineage>
        <taxon>Bacteria</taxon>
        <taxon>Pseudomonadati</taxon>
        <taxon>Bacteroidota</taxon>
        <taxon>Flavobacteriia</taxon>
        <taxon>Flavobacteriales</taxon>
        <taxon>Flavobacteriaceae</taxon>
        <taxon>Pelagihabitans</taxon>
    </lineage>
</organism>
<dbReference type="EMBL" id="VIKU02000004">
    <property type="protein sequence ID" value="NHF60497.1"/>
    <property type="molecule type" value="Genomic_DNA"/>
</dbReference>
<evidence type="ECO:0000313" key="2">
    <source>
        <dbReference type="Proteomes" id="UP000707206"/>
    </source>
</evidence>
<proteinExistence type="predicted"/>
<accession>A0A967E6G5</accession>